<dbReference type="SMART" id="SM00237">
    <property type="entry name" value="Calx_beta"/>
    <property type="match status" value="5"/>
</dbReference>
<dbReference type="InterPro" id="IPR011049">
    <property type="entry name" value="Serralysin-like_metalloprot_C"/>
</dbReference>
<feature type="domain" description="Calx-beta" evidence="5">
    <location>
        <begin position="112"/>
        <end position="215"/>
    </location>
</feature>
<dbReference type="EMBL" id="JAAKZG010000010">
    <property type="protein sequence ID" value="NGN43495.1"/>
    <property type="molecule type" value="Genomic_DNA"/>
</dbReference>
<keyword evidence="1" id="KW-0732">Signal</keyword>
<dbReference type="InterPro" id="IPR003644">
    <property type="entry name" value="Calx_beta"/>
</dbReference>
<comment type="caution">
    <text evidence="6">The sequence shown here is derived from an EMBL/GenBank/DDBJ whole genome shotgun (WGS) entry which is preliminary data.</text>
</comment>
<keyword evidence="7" id="KW-1185">Reference proteome</keyword>
<accession>A0A7C9R9Q7</accession>
<evidence type="ECO:0000256" key="2">
    <source>
        <dbReference type="ARBA" id="ARBA00022737"/>
    </source>
</evidence>
<sequence length="970" mass="99321">MAITISATGNSVVESSSNYLRFTITLSEPAVDAVTINYRTLLAGTTGESDLWNPSTFATNNGVVTFAPGVTSMDIFIRTTGDSLDEVDEHIVLELFDPSNGMFFDGTATLRTSGVILDDDGPGSNLALFVSDPVIVEDDSGSKFVTFEVRLSQPAPAGFSASYQTINGSAAAGSDYVAKSGTLNFVAGQEVATVTVQINGDVTVEASETFFLSVKPNAGAPTINLSGTVGTATILEDDAGPAPVISLSNGSAVTESSSNYIRFTVTLSAAANDAVTVNYRTLLAGTAGEDDLWNPSTFSDANGIVTFAPGETSKDIFIRTTGDTVDERDEHIVVELFDPNGARIEGGEPTIAKSGVILDDDGAGSNLALFVSDPVVLEGDAGQKNVVFEIRLSQPAPLAFTANYTTVDGTAVAGTDYVAKSGTVSFVAGQDVAYVTIPVIGNTVSEATERFSLVVTPPANPSIGTDGAVGTATILDDDTGSGPVISLSGGEGVVESSSHYIRYIVSLSEASLNAVTVNFNTRLGTASDADLWDPASSGANNGIVTFAPGETSKSIFIRATGDSIDERDETIFLELTNPANASLAGGKSVLRQAGFILDDPADGVGLNIAVTGTNATVTESSATQQLEILVTLSRPAPSNLTFNITTTNQTAAAGSDFQLVDSSVTFAAGQTIAAVTVNILSDKISEVAETFALNFSLASGPFPAGVIPSTIVTINPGAIYGTPASETINGGIYNDVIHGLEGNDILNGLGGNDKLDGGVGNDHLDGGAGNDAMYGGTGNDTYVVNSLSDQTIEAASQGTDTVRSSISLTLGANIERLELQGTTNLVGNGNSLNNTVIGNSGNNVLRGGAGNDLLSGGAGKDTLAGGSGNDAFHFNARLGSTNIDKITDYSVAQDTIQLENSVFTGLANGWLSVGAFHTGSAAHDATDRIVYNKTTGDLYFDKDGLGGAAATKFATLAPGLAMTAGDFFIV</sequence>
<reference evidence="6 7" key="1">
    <citation type="submission" date="2020-02" db="EMBL/GenBank/DDBJ databases">
        <title>Genome sequence of the type strain CGMCC 1.15528 of Mesorhizobium zhangyense.</title>
        <authorList>
            <person name="Gao J."/>
            <person name="Sun J."/>
        </authorList>
    </citation>
    <scope>NUCLEOTIDE SEQUENCE [LARGE SCALE GENOMIC DNA]</scope>
    <source>
        <strain evidence="6 7">CGMCC 1.15528</strain>
    </source>
</reference>
<dbReference type="AlphaFoldDB" id="A0A7C9R9Q7"/>
<dbReference type="GO" id="GO:0030001">
    <property type="term" value="P:metal ion transport"/>
    <property type="evidence" value="ECO:0007669"/>
    <property type="project" value="TreeGrafter"/>
</dbReference>
<feature type="domain" description="Calx-beta" evidence="5">
    <location>
        <begin position="353"/>
        <end position="456"/>
    </location>
</feature>
<dbReference type="InterPro" id="IPR018511">
    <property type="entry name" value="Hemolysin-typ_Ca-bd_CS"/>
</dbReference>
<dbReference type="InterPro" id="IPR001343">
    <property type="entry name" value="Hemolysn_Ca-bd"/>
</dbReference>
<gene>
    <name evidence="6" type="ORF">G6N74_20700</name>
</gene>
<feature type="domain" description="Calx-beta" evidence="5">
    <location>
        <begin position="592"/>
        <end position="696"/>
    </location>
</feature>
<keyword evidence="3" id="KW-0106">Calcium</keyword>
<dbReference type="Proteomes" id="UP000481252">
    <property type="component" value="Unassembled WGS sequence"/>
</dbReference>
<dbReference type="Gene3D" id="2.150.10.10">
    <property type="entry name" value="Serralysin-like metalloprotease, C-terminal"/>
    <property type="match status" value="1"/>
</dbReference>
<dbReference type="PRINTS" id="PR00313">
    <property type="entry name" value="CABNDNGRPT"/>
</dbReference>
<dbReference type="SUPFAM" id="SSF51120">
    <property type="entry name" value="beta-Roll"/>
    <property type="match status" value="2"/>
</dbReference>
<dbReference type="Gene3D" id="2.60.40.2030">
    <property type="match status" value="6"/>
</dbReference>
<dbReference type="GO" id="GO:0016020">
    <property type="term" value="C:membrane"/>
    <property type="evidence" value="ECO:0007669"/>
    <property type="project" value="InterPro"/>
</dbReference>
<dbReference type="Pfam" id="PF03160">
    <property type="entry name" value="Calx-beta"/>
    <property type="match status" value="6"/>
</dbReference>
<feature type="domain" description="Calx-beta" evidence="5">
    <location>
        <begin position="470"/>
        <end position="576"/>
    </location>
</feature>
<keyword evidence="4" id="KW-0813">Transport</keyword>
<keyword evidence="2" id="KW-0677">Repeat</keyword>
<evidence type="ECO:0000313" key="7">
    <source>
        <dbReference type="Proteomes" id="UP000481252"/>
    </source>
</evidence>
<dbReference type="Pfam" id="PF00353">
    <property type="entry name" value="HemolysinCabind"/>
    <property type="match status" value="2"/>
</dbReference>
<dbReference type="InterPro" id="IPR038081">
    <property type="entry name" value="CalX-like_sf"/>
</dbReference>
<dbReference type="PANTHER" id="PTHR11878:SF65">
    <property type="entry name" value="NA_CA-EXCHANGE PROTEIN, ISOFORM G"/>
    <property type="match status" value="1"/>
</dbReference>
<dbReference type="GO" id="GO:0005509">
    <property type="term" value="F:calcium ion binding"/>
    <property type="evidence" value="ECO:0007669"/>
    <property type="project" value="InterPro"/>
</dbReference>
<evidence type="ECO:0000256" key="4">
    <source>
        <dbReference type="ARBA" id="ARBA00023065"/>
    </source>
</evidence>
<organism evidence="6 7">
    <name type="scientific">Mesorhizobium zhangyense</name>
    <dbReference type="NCBI Taxonomy" id="1776730"/>
    <lineage>
        <taxon>Bacteria</taxon>
        <taxon>Pseudomonadati</taxon>
        <taxon>Pseudomonadota</taxon>
        <taxon>Alphaproteobacteria</taxon>
        <taxon>Hyphomicrobiales</taxon>
        <taxon>Phyllobacteriaceae</taxon>
        <taxon>Mesorhizobium</taxon>
    </lineage>
</organism>
<dbReference type="RefSeq" id="WP_165119921.1">
    <property type="nucleotide sequence ID" value="NZ_JAAKZG010000010.1"/>
</dbReference>
<evidence type="ECO:0000256" key="1">
    <source>
        <dbReference type="ARBA" id="ARBA00022729"/>
    </source>
</evidence>
<name>A0A7C9R9Q7_9HYPH</name>
<dbReference type="PANTHER" id="PTHR11878">
    <property type="entry name" value="SODIUM/CALCIUM EXCHANGER"/>
    <property type="match status" value="1"/>
</dbReference>
<dbReference type="PROSITE" id="PS00330">
    <property type="entry name" value="HEMOLYSIN_CALCIUM"/>
    <property type="match status" value="1"/>
</dbReference>
<feature type="domain" description="Calx-beta" evidence="5">
    <location>
        <begin position="230"/>
        <end position="337"/>
    </location>
</feature>
<proteinExistence type="predicted"/>
<dbReference type="SUPFAM" id="SSF141072">
    <property type="entry name" value="CalX-like"/>
    <property type="match status" value="6"/>
</dbReference>
<evidence type="ECO:0000313" key="6">
    <source>
        <dbReference type="EMBL" id="NGN43495.1"/>
    </source>
</evidence>
<keyword evidence="4" id="KW-0406">Ion transport</keyword>
<dbReference type="InterPro" id="IPR051171">
    <property type="entry name" value="CaCA"/>
</dbReference>
<protein>
    <submittedName>
        <fullName evidence="6">Sodium:calcium exchanger</fullName>
    </submittedName>
</protein>
<dbReference type="GO" id="GO:0007154">
    <property type="term" value="P:cell communication"/>
    <property type="evidence" value="ECO:0007669"/>
    <property type="project" value="InterPro"/>
</dbReference>
<evidence type="ECO:0000259" key="5">
    <source>
        <dbReference type="SMART" id="SM00237"/>
    </source>
</evidence>
<evidence type="ECO:0000256" key="3">
    <source>
        <dbReference type="ARBA" id="ARBA00022837"/>
    </source>
</evidence>